<dbReference type="PANTHER" id="PTHR34009">
    <property type="entry name" value="PROTEIN STAR"/>
    <property type="match status" value="1"/>
</dbReference>
<evidence type="ECO:0008006" key="4">
    <source>
        <dbReference type="Google" id="ProtNLM"/>
    </source>
</evidence>
<feature type="chain" id="PRO_5047231824" description="Methyltransferase FkbM domain-containing protein" evidence="1">
    <location>
        <begin position="21"/>
        <end position="253"/>
    </location>
</feature>
<gene>
    <name evidence="2" type="ORF">RHAB15C_0000420</name>
</gene>
<dbReference type="InterPro" id="IPR053202">
    <property type="entry name" value="EGF_Rcpt_Signaling_Reg"/>
</dbReference>
<reference evidence="2 3" key="2">
    <citation type="submission" date="2021-05" db="EMBL/GenBank/DDBJ databases">
        <title>Ecology and evolution of chlamydial symbionts of arthropods.</title>
        <authorList>
            <person name="Halter T."/>
            <person name="Sixt B.S."/>
            <person name="Toenshoff E.R."/>
            <person name="Koestlbacher S."/>
            <person name="Schulz F."/>
            <person name="Kostanjsek R."/>
            <person name="Collingro A."/>
            <person name="Hendrickx F."/>
            <person name="Horn M."/>
        </authorList>
    </citation>
    <scope>NUCLEOTIDE SEQUENCE [LARGE SCALE GENOMIC DNA]</scope>
    <source>
        <strain evidence="2 3">15C</strain>
    </source>
</reference>
<dbReference type="Proteomes" id="UP000822862">
    <property type="component" value="Chromosome"/>
</dbReference>
<organism evidence="2 3">
    <name type="scientific">Candidatus Rhabdochlamydia porcellionis</name>
    <dbReference type="NCBI Taxonomy" id="225148"/>
    <lineage>
        <taxon>Bacteria</taxon>
        <taxon>Pseudomonadati</taxon>
        <taxon>Chlamydiota</taxon>
        <taxon>Chlamydiia</taxon>
        <taxon>Parachlamydiales</taxon>
        <taxon>Candidatus Rhabdochlamydiaceae</taxon>
        <taxon>Candidatus Rhabdochlamydia</taxon>
    </lineage>
</organism>
<dbReference type="EMBL" id="CP075585">
    <property type="protein sequence ID" value="QZA58544.1"/>
    <property type="molecule type" value="Genomic_DNA"/>
</dbReference>
<proteinExistence type="predicted"/>
<evidence type="ECO:0000256" key="1">
    <source>
        <dbReference type="SAM" id="SignalP"/>
    </source>
</evidence>
<sequence>MKFGNFLVCKILAMTFLTCALESSELSFPFLQASHSADSRTRLNLLDTVDYYSQASQDKFVYMILYGLLRKQDQGYYLEIGAGDPINNNNSYVFEKGFNWRGVSIDISKENTKQWYAKRNNLLLYEDATKSDYGTVLQSFPKAIDYLSLDIDGGYTDVLKKIPFKDYAFKVITIEHDFYLYGDTYRKEERQILESFGYYLLCSDVSITGFCFEDWWIHPSFFSSSELSTIKSLDLKAKDYTQIIQALQVALEK</sequence>
<name>A0ABX8YYX0_9BACT</name>
<dbReference type="RefSeq" id="WP_194844896.1">
    <property type="nucleotide sequence ID" value="NZ_CP075585.1"/>
</dbReference>
<accession>A0ABX8YYX0</accession>
<evidence type="ECO:0000313" key="3">
    <source>
        <dbReference type="Proteomes" id="UP000822862"/>
    </source>
</evidence>
<dbReference type="PANTHER" id="PTHR34009:SF2">
    <property type="entry name" value="PROTEIN STAR"/>
    <property type="match status" value="1"/>
</dbReference>
<feature type="signal peptide" evidence="1">
    <location>
        <begin position="1"/>
        <end position="20"/>
    </location>
</feature>
<reference evidence="2 3" key="1">
    <citation type="submission" date="2020-01" db="EMBL/GenBank/DDBJ databases">
        <authorList>
            <person name="Sixt B."/>
            <person name="Schulz F."/>
            <person name="Kostanjsek R."/>
            <person name="Koestlbacher S."/>
            <person name="Collingro A."/>
            <person name="Toenshoff E."/>
            <person name="Horn M."/>
        </authorList>
    </citation>
    <scope>NUCLEOTIDE SEQUENCE [LARGE SCALE GENOMIC DNA]</scope>
    <source>
        <strain evidence="2 3">15C</strain>
    </source>
</reference>
<keyword evidence="1" id="KW-0732">Signal</keyword>
<protein>
    <recommendedName>
        <fullName evidence="4">Methyltransferase FkbM domain-containing protein</fullName>
    </recommendedName>
</protein>
<keyword evidence="3" id="KW-1185">Reference proteome</keyword>
<evidence type="ECO:0000313" key="2">
    <source>
        <dbReference type="EMBL" id="QZA58544.1"/>
    </source>
</evidence>